<dbReference type="Proteomes" id="UP000185781">
    <property type="component" value="Unassembled WGS sequence"/>
</dbReference>
<evidence type="ECO:0000313" key="2">
    <source>
        <dbReference type="EMBL" id="BEV04295.1"/>
    </source>
</evidence>
<sequence length="200" mass="21214">MIRKLFPALLLVGSFSYAQIGINGENPNATLDVIGNPGDPFKFDGIIAPRITGDQLRAKNYTASQNGAIVFVTQEDTAPAGQTIDVTASGYYYFDGNSGKWIKLISAAASQKIRTLSTGTVADDDYTVLISGDVTLPSATSSNRGKVYQLINDTAGNVTVNGLFRINGGNFSNYGLNNSNLGRGIVVQSTGSAWVITSRY</sequence>
<evidence type="ECO:0000313" key="3">
    <source>
        <dbReference type="EMBL" id="SIS77275.1"/>
    </source>
</evidence>
<dbReference type="AlphaFoldDB" id="A0A1N7LTU0"/>
<feature type="chain" id="PRO_5012771871" evidence="1">
    <location>
        <begin position="19"/>
        <end position="200"/>
    </location>
</feature>
<keyword evidence="5" id="KW-1185">Reference proteome</keyword>
<evidence type="ECO:0000256" key="1">
    <source>
        <dbReference type="SAM" id="SignalP"/>
    </source>
</evidence>
<dbReference type="OrthoDB" id="1242646at2"/>
<accession>A0A1N7LTU0</accession>
<reference evidence="2 5" key="2">
    <citation type="journal article" date="2020" name="Microbes Environ.">
        <title>Synthetic bacterial community of duckweed: a simple and stable system to study plant-microbe interactions.</title>
        <authorList>
            <person name="Ishizawa H."/>
            <person name="Tada M."/>
            <person name="Kuroda M."/>
            <person name="Inoue D."/>
            <person name="Futamata H."/>
            <person name="Ike M."/>
        </authorList>
    </citation>
    <scope>NUCLEOTIDE SEQUENCE [LARGE SCALE GENOMIC DNA]</scope>
    <source>
        <strain evidence="2 5">DW100</strain>
    </source>
</reference>
<feature type="signal peptide" evidence="1">
    <location>
        <begin position="1"/>
        <end position="18"/>
    </location>
</feature>
<name>A0A1N7LTU0_9FLAO</name>
<dbReference type="RefSeq" id="WP_076390942.1">
    <property type="nucleotide sequence ID" value="NZ_AP029022.1"/>
</dbReference>
<dbReference type="EMBL" id="AP029022">
    <property type="protein sequence ID" value="BEV04295.1"/>
    <property type="molecule type" value="Genomic_DNA"/>
</dbReference>
<dbReference type="EMBL" id="FTOV01000002">
    <property type="protein sequence ID" value="SIS77275.1"/>
    <property type="molecule type" value="Genomic_DNA"/>
</dbReference>
<proteinExistence type="predicted"/>
<evidence type="ECO:0000313" key="5">
    <source>
        <dbReference type="Proteomes" id="UP001380186"/>
    </source>
</evidence>
<dbReference type="STRING" id="373672.SAMN05421785_102496"/>
<protein>
    <submittedName>
        <fullName evidence="3">Uncharacterized protein</fullName>
    </submittedName>
</protein>
<reference evidence="2" key="3">
    <citation type="submission" date="2023-12" db="EMBL/GenBank/DDBJ databases">
        <title>Complete genome sequences of six duckweed-associated bacterial strains for studying community assembly in synthetic plant microbiome.</title>
        <authorList>
            <person name="Ishizawa H."/>
            <person name="Tada M."/>
            <person name="Tashiro Y."/>
            <person name="Kuroda M."/>
            <person name="Inoue D."/>
            <person name="Dohra H."/>
            <person name="Futamata H."/>
            <person name="Ike M."/>
        </authorList>
    </citation>
    <scope>NUCLEOTIDE SEQUENCE</scope>
    <source>
        <strain evidence="2">DW100</strain>
    </source>
</reference>
<gene>
    <name evidence="2" type="ORF">CRDW_16690</name>
    <name evidence="3" type="ORF">SAMN05421785_102496</name>
</gene>
<evidence type="ECO:0000313" key="4">
    <source>
        <dbReference type="Proteomes" id="UP000185781"/>
    </source>
</evidence>
<reference evidence="3 4" key="1">
    <citation type="submission" date="2017-01" db="EMBL/GenBank/DDBJ databases">
        <authorList>
            <person name="Mah S.A."/>
            <person name="Swanson W.J."/>
            <person name="Moy G.W."/>
            <person name="Vacquier V.D."/>
        </authorList>
    </citation>
    <scope>NUCLEOTIDE SEQUENCE [LARGE SCALE GENOMIC DNA]</scope>
    <source>
        <strain evidence="3 4">DSM 18014</strain>
    </source>
</reference>
<organism evidence="3 4">
    <name type="scientific">Chryseobacterium gambrini</name>
    <dbReference type="NCBI Taxonomy" id="373672"/>
    <lineage>
        <taxon>Bacteria</taxon>
        <taxon>Pseudomonadati</taxon>
        <taxon>Bacteroidota</taxon>
        <taxon>Flavobacteriia</taxon>
        <taxon>Flavobacteriales</taxon>
        <taxon>Weeksellaceae</taxon>
        <taxon>Chryseobacterium group</taxon>
        <taxon>Chryseobacterium</taxon>
    </lineage>
</organism>
<dbReference type="Proteomes" id="UP001380186">
    <property type="component" value="Chromosome"/>
</dbReference>
<keyword evidence="1" id="KW-0732">Signal</keyword>